<evidence type="ECO:0000256" key="4">
    <source>
        <dbReference type="ARBA" id="ARBA00011339"/>
    </source>
</evidence>
<evidence type="ECO:0000256" key="2">
    <source>
        <dbReference type="ARBA" id="ARBA00004604"/>
    </source>
</evidence>
<dbReference type="GO" id="GO:0005730">
    <property type="term" value="C:nucleolus"/>
    <property type="evidence" value="ECO:0007669"/>
    <property type="project" value="UniProtKB-SubCell"/>
</dbReference>
<organism evidence="11 12">
    <name type="scientific">Purpureocillium lavendulum</name>
    <dbReference type="NCBI Taxonomy" id="1247861"/>
    <lineage>
        <taxon>Eukaryota</taxon>
        <taxon>Fungi</taxon>
        <taxon>Dikarya</taxon>
        <taxon>Ascomycota</taxon>
        <taxon>Pezizomycotina</taxon>
        <taxon>Sordariomycetes</taxon>
        <taxon>Hypocreomycetidae</taxon>
        <taxon>Hypocreales</taxon>
        <taxon>Ophiocordycipitaceae</taxon>
        <taxon>Purpureocillium</taxon>
    </lineage>
</organism>
<evidence type="ECO:0000256" key="7">
    <source>
        <dbReference type="ARBA" id="ARBA00022816"/>
    </source>
</evidence>
<gene>
    <name evidence="11" type="primary">LOC1</name>
    <name evidence="11" type="ORF">O9K51_09050</name>
</gene>
<evidence type="ECO:0000256" key="3">
    <source>
        <dbReference type="ARBA" id="ARBA00008132"/>
    </source>
</evidence>
<comment type="function">
    <text evidence="1">Required for efficient assembly and nuclear export of the 60S ribosomal subunit.</text>
</comment>
<dbReference type="GO" id="GO:0051028">
    <property type="term" value="P:mRNA transport"/>
    <property type="evidence" value="ECO:0007669"/>
    <property type="project" value="UniProtKB-KW"/>
</dbReference>
<keyword evidence="8" id="KW-0175">Coiled coil</keyword>
<evidence type="ECO:0000256" key="10">
    <source>
        <dbReference type="SAM" id="MobiDB-lite"/>
    </source>
</evidence>
<dbReference type="GO" id="GO:0042273">
    <property type="term" value="P:ribosomal large subunit biogenesis"/>
    <property type="evidence" value="ECO:0007669"/>
    <property type="project" value="InterPro"/>
</dbReference>
<name>A0AB34FGZ9_9HYPO</name>
<dbReference type="Proteomes" id="UP001163105">
    <property type="component" value="Unassembled WGS sequence"/>
</dbReference>
<keyword evidence="5" id="KW-0813">Transport</keyword>
<reference evidence="11" key="1">
    <citation type="submission" date="2023-01" db="EMBL/GenBank/DDBJ databases">
        <title>The growth and conidiation of Purpureocillium lavendulum are regulated by nitrogen source and histone H3K14 acetylation.</title>
        <authorList>
            <person name="Tang P."/>
            <person name="Han J."/>
            <person name="Zhang C."/>
            <person name="Tang P."/>
            <person name="Qi F."/>
            <person name="Zhang K."/>
            <person name="Liang L."/>
        </authorList>
    </citation>
    <scope>NUCLEOTIDE SEQUENCE</scope>
    <source>
        <strain evidence="11">YMF1.00683</strain>
    </source>
</reference>
<comment type="caution">
    <text evidence="11">The sequence shown here is derived from an EMBL/GenBank/DDBJ whole genome shotgun (WGS) entry which is preliminary data.</text>
</comment>
<evidence type="ECO:0000256" key="1">
    <source>
        <dbReference type="ARBA" id="ARBA00001977"/>
    </source>
</evidence>
<feature type="region of interest" description="Disordered" evidence="10">
    <location>
        <begin position="1"/>
        <end position="82"/>
    </location>
</feature>
<dbReference type="GO" id="GO:0003729">
    <property type="term" value="F:mRNA binding"/>
    <property type="evidence" value="ECO:0007669"/>
    <property type="project" value="InterPro"/>
</dbReference>
<dbReference type="InterPro" id="IPR037650">
    <property type="entry name" value="Loc1"/>
</dbReference>
<evidence type="ECO:0000256" key="8">
    <source>
        <dbReference type="ARBA" id="ARBA00023054"/>
    </source>
</evidence>
<comment type="subcellular location">
    <subcellularLocation>
        <location evidence="2">Nucleus</location>
        <location evidence="2">Nucleolus</location>
    </subcellularLocation>
</comment>
<comment type="subunit">
    <text evidence="4">Component of the 66S pre-ribosomal particle.</text>
</comment>
<evidence type="ECO:0000256" key="9">
    <source>
        <dbReference type="ARBA" id="ARBA00023242"/>
    </source>
</evidence>
<feature type="region of interest" description="Disordered" evidence="10">
    <location>
        <begin position="141"/>
        <end position="200"/>
    </location>
</feature>
<feature type="compositionally biased region" description="Low complexity" evidence="10">
    <location>
        <begin position="37"/>
        <end position="55"/>
    </location>
</feature>
<dbReference type="PANTHER" id="PTHR28028:SF1">
    <property type="entry name" value="60S RIBOSOMAL SUBUNIT ASSEMBLY_EXPORT PROTEIN LOC1"/>
    <property type="match status" value="1"/>
</dbReference>
<evidence type="ECO:0000256" key="6">
    <source>
        <dbReference type="ARBA" id="ARBA00022517"/>
    </source>
</evidence>
<dbReference type="AlphaFoldDB" id="A0AB34FGZ9"/>
<keyword evidence="12" id="KW-1185">Reference proteome</keyword>
<keyword evidence="9" id="KW-0539">Nucleus</keyword>
<accession>A0AB34FGZ9</accession>
<protein>
    <submittedName>
        <fullName evidence="11">60S ribosomal subunit assembly/export protein loc1</fullName>
    </submittedName>
</protein>
<feature type="compositionally biased region" description="Basic residues" evidence="10">
    <location>
        <begin position="191"/>
        <end position="200"/>
    </location>
</feature>
<feature type="compositionally biased region" description="Basic and acidic residues" evidence="10">
    <location>
        <begin position="141"/>
        <end position="162"/>
    </location>
</feature>
<keyword evidence="6" id="KW-0690">Ribosome biogenesis</keyword>
<evidence type="ECO:0000313" key="12">
    <source>
        <dbReference type="Proteomes" id="UP001163105"/>
    </source>
</evidence>
<keyword evidence="7" id="KW-0509">mRNA transport</keyword>
<comment type="similarity">
    <text evidence="3">Belongs to the LOC1 family.</text>
</comment>
<sequence length="200" mass="21689">MAPTRTRTVKNKHSAAKAGASGGGSGGKGAKRSATDGISKPRSGKPKSGPPQSQQLKEKNRALLQKKPKKKTYTEAELNIPKLNTVTPVGVVKPKGKKKGKVFVDDTESMGTILAMVQAEKNGQIESKMIKARQMEEIREARKAEAEKKDAERKSKLEDTKQSLRKKRKRNPANDDGDSIKNLTLSGSKASKPKKKVAFA</sequence>
<evidence type="ECO:0000256" key="5">
    <source>
        <dbReference type="ARBA" id="ARBA00022448"/>
    </source>
</evidence>
<dbReference type="GO" id="GO:0030687">
    <property type="term" value="C:preribosome, large subunit precursor"/>
    <property type="evidence" value="ECO:0007669"/>
    <property type="project" value="TreeGrafter"/>
</dbReference>
<dbReference type="GO" id="GO:0008298">
    <property type="term" value="P:intracellular mRNA localization"/>
    <property type="evidence" value="ECO:0007669"/>
    <property type="project" value="TreeGrafter"/>
</dbReference>
<dbReference type="EMBL" id="JAQHRD010000008">
    <property type="protein sequence ID" value="KAJ6438458.1"/>
    <property type="molecule type" value="Genomic_DNA"/>
</dbReference>
<evidence type="ECO:0000313" key="11">
    <source>
        <dbReference type="EMBL" id="KAJ6438458.1"/>
    </source>
</evidence>
<dbReference type="PANTHER" id="PTHR28028">
    <property type="entry name" value="60S RIBOSOMAL SUBUNIT ASSEMBLY/EXPORT PROTEIN LOC1"/>
    <property type="match status" value="1"/>
</dbReference>
<proteinExistence type="inferred from homology"/>